<dbReference type="AlphaFoldDB" id="M4B5S0"/>
<dbReference type="VEuPathDB" id="FungiDB:HpaG801620"/>
<keyword evidence="3" id="KW-1185">Reference proteome</keyword>
<organism evidence="2 3">
    <name type="scientific">Hyaloperonospora arabidopsidis (strain Emoy2)</name>
    <name type="common">Downy mildew agent</name>
    <name type="synonym">Peronospora arabidopsidis</name>
    <dbReference type="NCBI Taxonomy" id="559515"/>
    <lineage>
        <taxon>Eukaryota</taxon>
        <taxon>Sar</taxon>
        <taxon>Stramenopiles</taxon>
        <taxon>Oomycota</taxon>
        <taxon>Peronosporomycetes</taxon>
        <taxon>Peronosporales</taxon>
        <taxon>Peronosporaceae</taxon>
        <taxon>Hyaloperonospora</taxon>
    </lineage>
</organism>
<reference evidence="2" key="2">
    <citation type="submission" date="2015-06" db="UniProtKB">
        <authorList>
            <consortium name="EnsemblProtists"/>
        </authorList>
    </citation>
    <scope>IDENTIFICATION</scope>
    <source>
        <strain evidence="2">Emoy2</strain>
    </source>
</reference>
<dbReference type="EnsemblProtists" id="HpaT801620">
    <property type="protein sequence ID" value="HpaP801620"/>
    <property type="gene ID" value="HpaG801620"/>
</dbReference>
<dbReference type="HOGENOM" id="CLU_2488212_0_0_1"/>
<feature type="region of interest" description="Disordered" evidence="1">
    <location>
        <begin position="1"/>
        <end position="33"/>
    </location>
</feature>
<protein>
    <submittedName>
        <fullName evidence="2">Uncharacterized protein</fullName>
    </submittedName>
</protein>
<evidence type="ECO:0000313" key="3">
    <source>
        <dbReference type="Proteomes" id="UP000011713"/>
    </source>
</evidence>
<evidence type="ECO:0000313" key="2">
    <source>
        <dbReference type="EnsemblProtists" id="HpaP801620"/>
    </source>
</evidence>
<dbReference type="Proteomes" id="UP000011713">
    <property type="component" value="Unassembled WGS sequence"/>
</dbReference>
<feature type="compositionally biased region" description="Polar residues" evidence="1">
    <location>
        <begin position="1"/>
        <end position="20"/>
    </location>
</feature>
<evidence type="ECO:0000256" key="1">
    <source>
        <dbReference type="SAM" id="MobiDB-lite"/>
    </source>
</evidence>
<reference evidence="3" key="1">
    <citation type="journal article" date="2010" name="Science">
        <title>Signatures of adaptation to obligate biotrophy in the Hyaloperonospora arabidopsidis genome.</title>
        <authorList>
            <person name="Baxter L."/>
            <person name="Tripathy S."/>
            <person name="Ishaque N."/>
            <person name="Boot N."/>
            <person name="Cabral A."/>
            <person name="Kemen E."/>
            <person name="Thines M."/>
            <person name="Ah-Fong A."/>
            <person name="Anderson R."/>
            <person name="Badejoko W."/>
            <person name="Bittner-Eddy P."/>
            <person name="Boore J.L."/>
            <person name="Chibucos M.C."/>
            <person name="Coates M."/>
            <person name="Dehal P."/>
            <person name="Delehaunty K."/>
            <person name="Dong S."/>
            <person name="Downton P."/>
            <person name="Dumas B."/>
            <person name="Fabro G."/>
            <person name="Fronick C."/>
            <person name="Fuerstenberg S.I."/>
            <person name="Fulton L."/>
            <person name="Gaulin E."/>
            <person name="Govers F."/>
            <person name="Hughes L."/>
            <person name="Humphray S."/>
            <person name="Jiang R.H."/>
            <person name="Judelson H."/>
            <person name="Kamoun S."/>
            <person name="Kyung K."/>
            <person name="Meijer H."/>
            <person name="Minx P."/>
            <person name="Morris P."/>
            <person name="Nelson J."/>
            <person name="Phuntumart V."/>
            <person name="Qutob D."/>
            <person name="Rehmany A."/>
            <person name="Rougon-Cardoso A."/>
            <person name="Ryden P."/>
            <person name="Torto-Alalibo T."/>
            <person name="Studholme D."/>
            <person name="Wang Y."/>
            <person name="Win J."/>
            <person name="Wood J."/>
            <person name="Clifton S.W."/>
            <person name="Rogers J."/>
            <person name="Van den Ackerveken G."/>
            <person name="Jones J.D."/>
            <person name="McDowell J.M."/>
            <person name="Beynon J."/>
            <person name="Tyler B.M."/>
        </authorList>
    </citation>
    <scope>NUCLEOTIDE SEQUENCE [LARGE SCALE GENOMIC DNA]</scope>
    <source>
        <strain evidence="3">Emoy2</strain>
    </source>
</reference>
<dbReference type="EMBL" id="JH598461">
    <property type="status" value="NOT_ANNOTATED_CDS"/>
    <property type="molecule type" value="Genomic_DNA"/>
</dbReference>
<accession>M4B5S0</accession>
<name>M4B5S0_HYAAE</name>
<proteinExistence type="predicted"/>
<sequence length="87" mass="9625">MDYGSDTSVSGDARTMSDTPMSEVHPPTTLSPFAEHNDAIITNPLDEQQALAVHREESARSHAQMVTTLTNQRDYVLTPPSMKERLP</sequence>
<dbReference type="InParanoid" id="M4B5S0"/>